<name>E4XGK9_OIKDI</name>
<evidence type="ECO:0000313" key="3">
    <source>
        <dbReference type="Proteomes" id="UP000001307"/>
    </source>
</evidence>
<dbReference type="AlphaFoldDB" id="E4XGK9"/>
<dbReference type="EMBL" id="FN653048">
    <property type="protein sequence ID" value="CBY09807.1"/>
    <property type="molecule type" value="Genomic_DNA"/>
</dbReference>
<evidence type="ECO:0000256" key="1">
    <source>
        <dbReference type="SAM" id="MobiDB-lite"/>
    </source>
</evidence>
<dbReference type="InParanoid" id="E4XGK9"/>
<gene>
    <name evidence="2" type="ORF">GSOID_T00010622001</name>
</gene>
<feature type="compositionally biased region" description="Polar residues" evidence="1">
    <location>
        <begin position="61"/>
        <end position="76"/>
    </location>
</feature>
<evidence type="ECO:0000313" key="2">
    <source>
        <dbReference type="EMBL" id="CBY09807.1"/>
    </source>
</evidence>
<feature type="compositionally biased region" description="Polar residues" evidence="1">
    <location>
        <begin position="19"/>
        <end position="37"/>
    </location>
</feature>
<reference evidence="2" key="1">
    <citation type="journal article" date="2010" name="Science">
        <title>Plasticity of animal genome architecture unmasked by rapid evolution of a pelagic tunicate.</title>
        <authorList>
            <person name="Denoeud F."/>
            <person name="Henriet S."/>
            <person name="Mungpakdee S."/>
            <person name="Aury J.M."/>
            <person name="Da Silva C."/>
            <person name="Brinkmann H."/>
            <person name="Mikhaleva J."/>
            <person name="Olsen L.C."/>
            <person name="Jubin C."/>
            <person name="Canestro C."/>
            <person name="Bouquet J.M."/>
            <person name="Danks G."/>
            <person name="Poulain J."/>
            <person name="Campsteijn C."/>
            <person name="Adamski M."/>
            <person name="Cross I."/>
            <person name="Yadetie F."/>
            <person name="Muffato M."/>
            <person name="Louis A."/>
            <person name="Butcher S."/>
            <person name="Tsagkogeorga G."/>
            <person name="Konrad A."/>
            <person name="Singh S."/>
            <person name="Jensen M.F."/>
            <person name="Cong E.H."/>
            <person name="Eikeseth-Otteraa H."/>
            <person name="Noel B."/>
            <person name="Anthouard V."/>
            <person name="Porcel B.M."/>
            <person name="Kachouri-Lafond R."/>
            <person name="Nishino A."/>
            <person name="Ugolini M."/>
            <person name="Chourrout P."/>
            <person name="Nishida H."/>
            <person name="Aasland R."/>
            <person name="Huzurbazar S."/>
            <person name="Westhof E."/>
            <person name="Delsuc F."/>
            <person name="Lehrach H."/>
            <person name="Reinhardt R."/>
            <person name="Weissenbach J."/>
            <person name="Roy S.W."/>
            <person name="Artiguenave F."/>
            <person name="Postlethwait J.H."/>
            <person name="Manak J.R."/>
            <person name="Thompson E.M."/>
            <person name="Jaillon O."/>
            <person name="Du Pasquier L."/>
            <person name="Boudinot P."/>
            <person name="Liberles D.A."/>
            <person name="Volff J.N."/>
            <person name="Philippe H."/>
            <person name="Lenhard B."/>
            <person name="Roest Crollius H."/>
            <person name="Wincker P."/>
            <person name="Chourrout D."/>
        </authorList>
    </citation>
    <scope>NUCLEOTIDE SEQUENCE [LARGE SCALE GENOMIC DNA]</scope>
</reference>
<protein>
    <submittedName>
        <fullName evidence="2">Uncharacterized protein</fullName>
    </submittedName>
</protein>
<accession>E4XGK9</accession>
<organism evidence="2">
    <name type="scientific">Oikopleura dioica</name>
    <name type="common">Tunicate</name>
    <dbReference type="NCBI Taxonomy" id="34765"/>
    <lineage>
        <taxon>Eukaryota</taxon>
        <taxon>Metazoa</taxon>
        <taxon>Chordata</taxon>
        <taxon>Tunicata</taxon>
        <taxon>Appendicularia</taxon>
        <taxon>Copelata</taxon>
        <taxon>Oikopleuridae</taxon>
        <taxon>Oikopleura</taxon>
    </lineage>
</organism>
<feature type="compositionally biased region" description="Basic and acidic residues" evidence="1">
    <location>
        <begin position="78"/>
        <end position="99"/>
    </location>
</feature>
<feature type="compositionally biased region" description="Basic and acidic residues" evidence="1">
    <location>
        <begin position="113"/>
        <end position="138"/>
    </location>
</feature>
<feature type="region of interest" description="Disordered" evidence="1">
    <location>
        <begin position="1"/>
        <end position="153"/>
    </location>
</feature>
<proteinExistence type="predicted"/>
<dbReference type="Proteomes" id="UP000001307">
    <property type="component" value="Unassembled WGS sequence"/>
</dbReference>
<keyword evidence="3" id="KW-1185">Reference proteome</keyword>
<sequence length="292" mass="33185">MSNSLRFQVAPKRRDEPSATENVQENSEKNVQGATMRSDSRDVASARGTSGNGSGTRSTDIRNSTGAKPAKNQRSSKTAREKSEKEERGPRRSKKEGQVDGHGGAAKRYSKGGTRESTRSKRKSRESDELRQLKEKYERKRKSKKGSIDVGDDLKTQNYSAKNIPLYCRSTLLSNTVPTCNYYFWIYGSQRRKTGSSEQRHIRSGRNLPQVFPLREEFRNGWLGNGGQIHVQHVPALQNREIDKSPLQQHVSGRSHCKRSLLSCLDFCRLHCLAWTLTLKLFTHYPVYLLIK</sequence>